<evidence type="ECO:0000256" key="5">
    <source>
        <dbReference type="ARBA" id="ARBA00022692"/>
    </source>
</evidence>
<sequence length="302" mass="34116">MSFQKDVLRTTGKVMVTTIFLLKIGVGTLANAILFFHNVSPILLGHRQRTTYMILAHMCLANLLVLLSTGIPHTIAAFVLKNPLSSLGCKFANYIHRVAHSTTLCSTCVLSTYQFLTLTSGRVEWMMLRRRASKIVGPSCCICWMFSFLMNIYIPVKVTGPQDTQNDTDSQGKWFCSSSGSSAFIVILWSISDAMFIGLMGWSSGSMVLLLHRHHQRVQHVHTIKGYHKCPPENRAAHTILMLVVTFVTFYMLNSIFIFYITAFLDTRLWLMQIAHILALCFPTVSPLLLILRDSRAPRFYS</sequence>
<accession>A0ABM0I2Y4</accession>
<evidence type="ECO:0000256" key="11">
    <source>
        <dbReference type="RuleBase" id="RU364061"/>
    </source>
</evidence>
<evidence type="ECO:0000256" key="6">
    <source>
        <dbReference type="ARBA" id="ARBA00022989"/>
    </source>
</evidence>
<keyword evidence="8 11" id="KW-0472">Membrane</keyword>
<comment type="subcellular location">
    <subcellularLocation>
        <location evidence="1 11">Cell membrane</location>
        <topology evidence="1 11">Multi-pass membrane protein</topology>
    </subcellularLocation>
</comment>
<evidence type="ECO:0000256" key="7">
    <source>
        <dbReference type="ARBA" id="ARBA00023040"/>
    </source>
</evidence>
<evidence type="ECO:0000256" key="2">
    <source>
        <dbReference type="ARBA" id="ARBA00010663"/>
    </source>
</evidence>
<feature type="transmembrane region" description="Helical" evidence="11">
    <location>
        <begin position="12"/>
        <end position="34"/>
    </location>
</feature>
<gene>
    <name evidence="14" type="primary">LOC101396398</name>
</gene>
<dbReference type="InterPro" id="IPR017452">
    <property type="entry name" value="GPCR_Rhodpsn_7TM"/>
</dbReference>
<keyword evidence="9 11" id="KW-0675">Receptor</keyword>
<keyword evidence="7 11" id="KW-0297">G-protein coupled receptor</keyword>
<dbReference type="RefSeq" id="XP_004439154.1">
    <property type="nucleotide sequence ID" value="XM_004439097.1"/>
</dbReference>
<evidence type="ECO:0000256" key="9">
    <source>
        <dbReference type="ARBA" id="ARBA00023170"/>
    </source>
</evidence>
<evidence type="ECO:0000259" key="12">
    <source>
        <dbReference type="PROSITE" id="PS50262"/>
    </source>
</evidence>
<feature type="transmembrane region" description="Helical" evidence="11">
    <location>
        <begin position="269"/>
        <end position="292"/>
    </location>
</feature>
<dbReference type="PROSITE" id="PS50262">
    <property type="entry name" value="G_PROTEIN_RECEP_F1_2"/>
    <property type="match status" value="1"/>
</dbReference>
<dbReference type="Gene3D" id="1.20.1070.10">
    <property type="entry name" value="Rhodopsin 7-helix transmembrane proteins"/>
    <property type="match status" value="1"/>
</dbReference>
<keyword evidence="6 11" id="KW-1133">Transmembrane helix</keyword>
<evidence type="ECO:0000256" key="1">
    <source>
        <dbReference type="ARBA" id="ARBA00004651"/>
    </source>
</evidence>
<evidence type="ECO:0000256" key="4">
    <source>
        <dbReference type="ARBA" id="ARBA00022507"/>
    </source>
</evidence>
<feature type="transmembrane region" description="Helical" evidence="11">
    <location>
        <begin position="240"/>
        <end position="263"/>
    </location>
</feature>
<proteinExistence type="inferred from homology"/>
<comment type="similarity">
    <text evidence="2 11">Belongs to the G-protein coupled receptor 1 family.</text>
</comment>
<keyword evidence="10 11" id="KW-0807">Transducer</keyword>
<name>A0ABM0I2Y4_CERSS</name>
<reference evidence="14" key="1">
    <citation type="submission" date="2025-08" db="UniProtKB">
        <authorList>
            <consortium name="RefSeq"/>
        </authorList>
    </citation>
    <scope>IDENTIFICATION</scope>
</reference>
<feature type="domain" description="G-protein coupled receptors family 1 profile" evidence="12">
    <location>
        <begin position="30"/>
        <end position="290"/>
    </location>
</feature>
<evidence type="ECO:0000256" key="8">
    <source>
        <dbReference type="ARBA" id="ARBA00023136"/>
    </source>
</evidence>
<keyword evidence="4 11" id="KW-0589">Pheromone response</keyword>
<evidence type="ECO:0000313" key="14">
    <source>
        <dbReference type="RefSeq" id="XP_004439154.1"/>
    </source>
</evidence>
<dbReference type="Pfam" id="PF03402">
    <property type="entry name" value="V1R"/>
    <property type="match status" value="1"/>
</dbReference>
<feature type="transmembrane region" description="Helical" evidence="11">
    <location>
        <begin position="135"/>
        <end position="154"/>
    </location>
</feature>
<keyword evidence="3 11" id="KW-1003">Cell membrane</keyword>
<dbReference type="Proteomes" id="UP000694910">
    <property type="component" value="Unplaced"/>
</dbReference>
<keyword evidence="5 11" id="KW-0812">Transmembrane</keyword>
<dbReference type="PANTHER" id="PTHR24062">
    <property type="entry name" value="VOMERONASAL TYPE-1 RECEPTOR"/>
    <property type="match status" value="1"/>
</dbReference>
<feature type="transmembrane region" description="Helical" evidence="11">
    <location>
        <begin position="183"/>
        <end position="211"/>
    </location>
</feature>
<evidence type="ECO:0000256" key="10">
    <source>
        <dbReference type="ARBA" id="ARBA00023224"/>
    </source>
</evidence>
<dbReference type="SUPFAM" id="SSF81321">
    <property type="entry name" value="Family A G protein-coupled receptor-like"/>
    <property type="match status" value="1"/>
</dbReference>
<protein>
    <recommendedName>
        <fullName evidence="11">Vomeronasal type-1 receptor</fullName>
    </recommendedName>
</protein>
<dbReference type="GeneID" id="101396398"/>
<evidence type="ECO:0000256" key="3">
    <source>
        <dbReference type="ARBA" id="ARBA00022475"/>
    </source>
</evidence>
<dbReference type="InterPro" id="IPR004072">
    <property type="entry name" value="Vmron_rcpt_1"/>
</dbReference>
<evidence type="ECO:0000313" key="13">
    <source>
        <dbReference type="Proteomes" id="UP000694910"/>
    </source>
</evidence>
<keyword evidence="13" id="KW-1185">Reference proteome</keyword>
<organism evidence="13 14">
    <name type="scientific">Ceratotherium simum simum</name>
    <name type="common">Southern white rhinoceros</name>
    <dbReference type="NCBI Taxonomy" id="73337"/>
    <lineage>
        <taxon>Eukaryota</taxon>
        <taxon>Metazoa</taxon>
        <taxon>Chordata</taxon>
        <taxon>Craniata</taxon>
        <taxon>Vertebrata</taxon>
        <taxon>Euteleostomi</taxon>
        <taxon>Mammalia</taxon>
        <taxon>Eutheria</taxon>
        <taxon>Laurasiatheria</taxon>
        <taxon>Perissodactyla</taxon>
        <taxon>Rhinocerotidae</taxon>
        <taxon>Ceratotherium</taxon>
    </lineage>
</organism>
<feature type="transmembrane region" description="Helical" evidence="11">
    <location>
        <begin position="54"/>
        <end position="80"/>
    </location>
</feature>